<comment type="caution">
    <text evidence="3">The sequence shown here is derived from an EMBL/GenBank/DDBJ whole genome shotgun (WGS) entry which is preliminary data.</text>
</comment>
<reference evidence="4" key="1">
    <citation type="submission" date="2023-07" db="EMBL/GenBank/DDBJ databases">
        <title>Christiangramia sp. SM2212., a novel bacterium of the family Flavobacteriaceae isolated from the sea sediment.</title>
        <authorList>
            <person name="Wang J."/>
            <person name="Zhang X."/>
        </authorList>
    </citation>
    <scope>NUCLEOTIDE SEQUENCE [LARGE SCALE GENOMIC DNA]</scope>
    <source>
        <strain evidence="4">SM2212</strain>
    </source>
</reference>
<feature type="transmembrane region" description="Helical" evidence="2">
    <location>
        <begin position="44"/>
        <end position="63"/>
    </location>
</feature>
<gene>
    <name evidence="3" type="ORF">RE431_14235</name>
</gene>
<organism evidence="3 4">
    <name type="scientific">Christiangramia sediminicola</name>
    <dbReference type="NCBI Taxonomy" id="3073267"/>
    <lineage>
        <taxon>Bacteria</taxon>
        <taxon>Pseudomonadati</taxon>
        <taxon>Bacteroidota</taxon>
        <taxon>Flavobacteriia</taxon>
        <taxon>Flavobacteriales</taxon>
        <taxon>Flavobacteriaceae</taxon>
        <taxon>Christiangramia</taxon>
    </lineage>
</organism>
<feature type="compositionally biased region" description="Basic and acidic residues" evidence="1">
    <location>
        <begin position="1"/>
        <end position="19"/>
    </location>
</feature>
<dbReference type="Proteomes" id="UP001257234">
    <property type="component" value="Unassembled WGS sequence"/>
</dbReference>
<accession>A0ABU1ETS5</accession>
<evidence type="ECO:0000313" key="3">
    <source>
        <dbReference type="EMBL" id="MDR5591800.1"/>
    </source>
</evidence>
<protein>
    <submittedName>
        <fullName evidence="3">Uncharacterized protein</fullName>
    </submittedName>
</protein>
<feature type="compositionally biased region" description="Low complexity" evidence="1">
    <location>
        <begin position="29"/>
        <end position="39"/>
    </location>
</feature>
<feature type="region of interest" description="Disordered" evidence="1">
    <location>
        <begin position="98"/>
        <end position="136"/>
    </location>
</feature>
<keyword evidence="4" id="KW-1185">Reference proteome</keyword>
<keyword evidence="2" id="KW-0812">Transmembrane</keyword>
<sequence>MAPIKFEEHVKEKLDEREIQPSAGSWDQLNSRLNNSKKSSGNRWWLSAVAAVAVVIVASLLFVNQQEQTSMPIVEKPAEINTDNNADKVQFEQPAEIASEESIENEEVESKPSIQEYSEESQNIENGENSGIASNDIQKREIITPISIESEVPKTVSQPKLSEKMQELLATISQKNSNSGSEITEAEVDALLAEAVKEISNKREPYSQSEINASELLAEAEDELYQSFKEKVFEIVKSGYQKAAVAVSNKLDNNQNQ</sequence>
<dbReference type="RefSeq" id="WP_309562640.1">
    <property type="nucleotide sequence ID" value="NZ_JAVJIU010000005.1"/>
</dbReference>
<keyword evidence="2" id="KW-0472">Membrane</keyword>
<evidence type="ECO:0000256" key="2">
    <source>
        <dbReference type="SAM" id="Phobius"/>
    </source>
</evidence>
<feature type="region of interest" description="Disordered" evidence="1">
    <location>
        <begin position="1"/>
        <end position="39"/>
    </location>
</feature>
<dbReference type="EMBL" id="JAVJIU010000005">
    <property type="protein sequence ID" value="MDR5591800.1"/>
    <property type="molecule type" value="Genomic_DNA"/>
</dbReference>
<evidence type="ECO:0000313" key="4">
    <source>
        <dbReference type="Proteomes" id="UP001257234"/>
    </source>
</evidence>
<feature type="compositionally biased region" description="Polar residues" evidence="1">
    <location>
        <begin position="112"/>
        <end position="136"/>
    </location>
</feature>
<evidence type="ECO:0000256" key="1">
    <source>
        <dbReference type="SAM" id="MobiDB-lite"/>
    </source>
</evidence>
<name>A0ABU1ETS5_9FLAO</name>
<feature type="compositionally biased region" description="Acidic residues" evidence="1">
    <location>
        <begin position="98"/>
        <end position="107"/>
    </location>
</feature>
<proteinExistence type="predicted"/>
<keyword evidence="2" id="KW-1133">Transmembrane helix</keyword>